<organism evidence="1 2">
    <name type="scientific">Candidatus Lumbricidiphila eiseniae</name>
    <dbReference type="NCBI Taxonomy" id="1969409"/>
    <lineage>
        <taxon>Bacteria</taxon>
        <taxon>Bacillati</taxon>
        <taxon>Actinomycetota</taxon>
        <taxon>Actinomycetes</taxon>
        <taxon>Micrococcales</taxon>
        <taxon>Microbacteriaceae</taxon>
        <taxon>Candidatus Lumbricidiphila</taxon>
    </lineage>
</organism>
<evidence type="ECO:0000313" key="2">
    <source>
        <dbReference type="Proteomes" id="UP000219994"/>
    </source>
</evidence>
<accession>A0A2A6FQN1</accession>
<proteinExistence type="predicted"/>
<sequence length="74" mass="8075">MSNLSDERVLRAAGWCVLQNQIRRKMSSTVTENDLGSFAAMLATIQPKTDAKLAENIAKLIEGVRSTGKKALAR</sequence>
<gene>
    <name evidence="1" type="ORF">B5766_08285</name>
</gene>
<dbReference type="Proteomes" id="UP000219994">
    <property type="component" value="Unassembled WGS sequence"/>
</dbReference>
<name>A0A2A6FQN1_9MICO</name>
<comment type="caution">
    <text evidence="1">The sequence shown here is derived from an EMBL/GenBank/DDBJ whole genome shotgun (WGS) entry which is preliminary data.</text>
</comment>
<evidence type="ECO:0000313" key="1">
    <source>
        <dbReference type="EMBL" id="PDQ34978.1"/>
    </source>
</evidence>
<dbReference type="AlphaFoldDB" id="A0A2A6FQN1"/>
<dbReference type="EMBL" id="NAEP01000042">
    <property type="protein sequence ID" value="PDQ34978.1"/>
    <property type="molecule type" value="Genomic_DNA"/>
</dbReference>
<reference evidence="2" key="1">
    <citation type="submission" date="2017-03" db="EMBL/GenBank/DDBJ databases">
        <authorList>
            <person name="Lund M.B."/>
        </authorList>
    </citation>
    <scope>NUCLEOTIDE SEQUENCE [LARGE SCALE GENOMIC DNA]</scope>
</reference>
<protein>
    <submittedName>
        <fullName evidence="1">Uncharacterized protein</fullName>
    </submittedName>
</protein>